<keyword evidence="4 5" id="KW-0472">Membrane</keyword>
<dbReference type="PANTHER" id="PTHR36985:SF1">
    <property type="entry name" value="TRANSLOCATION AND ASSEMBLY MODULE SUBUNIT TAMB"/>
    <property type="match status" value="1"/>
</dbReference>
<keyword evidence="3 5" id="KW-1133">Transmembrane helix</keyword>
<dbReference type="RefSeq" id="WP_307225429.1">
    <property type="nucleotide sequence ID" value="NZ_JAUSVF010000001.1"/>
</dbReference>
<dbReference type="EMBL" id="JAUSVF010000001">
    <property type="protein sequence ID" value="MDQ0317864.1"/>
    <property type="molecule type" value="Genomic_DNA"/>
</dbReference>
<name>A0ABU0BHY7_9HYPH</name>
<feature type="domain" description="Translocation and assembly module TamB C-terminal" evidence="6">
    <location>
        <begin position="1558"/>
        <end position="1905"/>
    </location>
</feature>
<comment type="subcellular location">
    <subcellularLocation>
        <location evidence="1">Membrane</location>
        <topology evidence="1">Single-pass membrane protein</topology>
    </subcellularLocation>
</comment>
<accession>A0ABU0BHY7</accession>
<evidence type="ECO:0000256" key="5">
    <source>
        <dbReference type="SAM" id="Phobius"/>
    </source>
</evidence>
<evidence type="ECO:0000256" key="3">
    <source>
        <dbReference type="ARBA" id="ARBA00022989"/>
    </source>
</evidence>
<comment type="caution">
    <text evidence="7">The sequence shown here is derived from an EMBL/GenBank/DDBJ whole genome shotgun (WGS) entry which is preliminary data.</text>
</comment>
<keyword evidence="2 5" id="KW-0812">Transmembrane</keyword>
<protein>
    <submittedName>
        <fullName evidence="7">Translocation and assembly module TamB</fullName>
    </submittedName>
</protein>
<keyword evidence="8" id="KW-1185">Reference proteome</keyword>
<dbReference type="PANTHER" id="PTHR36985">
    <property type="entry name" value="TRANSLOCATION AND ASSEMBLY MODULE SUBUNIT TAMB"/>
    <property type="match status" value="1"/>
</dbReference>
<reference evidence="7 8" key="1">
    <citation type="submission" date="2023-07" db="EMBL/GenBank/DDBJ databases">
        <title>Genomic Encyclopedia of Type Strains, Phase IV (KMG-IV): sequencing the most valuable type-strain genomes for metagenomic binning, comparative biology and taxonomic classification.</title>
        <authorList>
            <person name="Goeker M."/>
        </authorList>
    </citation>
    <scope>NUCLEOTIDE SEQUENCE [LARGE SCALE GENOMIC DNA]</scope>
    <source>
        <strain evidence="7 8">DSM 1112</strain>
    </source>
</reference>
<dbReference type="Pfam" id="PF04357">
    <property type="entry name" value="TamB"/>
    <property type="match status" value="1"/>
</dbReference>
<evidence type="ECO:0000256" key="2">
    <source>
        <dbReference type="ARBA" id="ARBA00022692"/>
    </source>
</evidence>
<evidence type="ECO:0000256" key="1">
    <source>
        <dbReference type="ARBA" id="ARBA00004167"/>
    </source>
</evidence>
<sequence>MNRLVRILKAALRWFAYVIGVAVVAVVLVFLFAGFTAPGARMVATLIEKYASTPDQIVRITDPSALLTGDFTASTVTLFDSKGVYAEIRDVAIDWSPTALFSSRFDAQLIKAGSARLERLPIPSQETKEVRSTFALPLDVKIAALDLPEIVTGKEIAGTDQFLSLTGNLDATNTSIATSLAVAQRDQPDAKAIADIVFNPSANTLKLDATVNDISGGLLSRALELPGTPAVQIAVKGEGPLSDWAGKATASLDGTQILDLNARHIAGADGSRNVALTGGGTFASLLPENLRPLFEGNTDIDLAAVLYGGTRISIERGTLSSGALDIAASGTYDTAGKNDLQATLSGKNGPVELTIAGRQGDTKLAVNSAMLSLDGQADAAKLQLSANLAKATLPQGEIDAISLKARSDSFDLAGRNGPLQAHVETGAIRLGDPNLARLVKGPAKIDATLSVTPESIGFNPVTLESASVGGTLSGAYNLATGALETDFKLFALPDTLPPAIAAKVDTTIAATGKLQLAEGGAVSVSNLAVKSGTLELAGNATLEAGNLTAAITGTLPDLGKLLADASGTAAFKIDTSGAIATLGIKAEITSDGATLAGRTLSNLVVTANGTANPSSPLADITATGAIDGQTIDVKANLASDNNNITIPTMEATIGNNKLNGSLSLTPDFQPNGQLTFNLPDLALLAAMAGQKATGDLAGSVAIESSNGKTSATIRANGSGIERDGLKVVKPVADISIADLKALAITGTVSADEIVQGENRLTALKLGFAQQAGKTDFTLNGSYDETPLSASGALSSSQGRAEIALQSLTATLKGIPITLPASTAVAFENGAVQLKDLAIATKGGTLTVNGTAGQSLDLTATLVGTPQVEFTIPQEGGEIRTLINGATATLKGPLDALAIDATADVASLSLPQGEIGSVTLKAHSDAFNVSAQSGVITTRIDVGTARFADANIDRVVKAPIAIDTRLNIANRVIAFEPVTIDGTNLDGALNGRFALDGNMLSTTFSLEALPGALPPAAAAKFDAPIAITGRLATGQDGAVDVSNLQVKSTTVEAAGSVSLKSGQLQAALAGEVPNLGKVLADASGVARFKIDATGPLETPTIKAEITSSGATMAGRTLSDLVASIDATANPDSPQAKISATGAISGQAINVKADLVSKDGRTSIPTLEARIGDNTLTGSVNFTQDLKPNGSVTFNFPDVALLAAMAGEKASGDIAGSATIQTTDGKTSIALKASGSGIKRGDLVISKPAADITIADLSALAIHGNLSVEAFSQGVNRLTGLKLDFDQQGPKTNVSLDGNYDGAPLSLRGDVLSAAGKTTVNLASFSAAPRKIPVRLAKPTTITVQNSAVTLDTLTIGASGGTVTVNGTAGDKLGLDIKIAALPAALINTFVPSLGAEGAISGTVGVKGTTAAPAVSYDLDWNNANVAQARSAGVGALNIKANGQFANNTVDVRTTMSGAGGLSFRGGGKVGIAGNRAISMKFDGDLPFSLLSAILSQQGFTLTGNAKVDVAIAGTASAPLVTGTITTSGARFVDVRRNLAITNLAANVALDGRQARINELGGRLASGGNVSATGTVGIQPGSGFPADLSIRLDNANYIDGTLLTAHIDGTVTIKGSLIASPVVGGKVTITKAAITIPEKLPPSLSEIDIKHRHAPADVRRMQADLTKDTGGGGKSSGINFDLIVSAPNHLFIRGRGIDAELGGDLTIRGTASQPVVAGGFEMRRGRLEILGKRLTFTDGNITFGGDLVPALDLDATSSAGSTTITVNVGGLANNPTVTFASSPALPQDEILAQLIFNRSLSNLSAFQIAQLASAVAELAGGRSNSLLSGLRNKLGVDDLDISTDASGGAQVTAGKYLNDRTYLELQSGSEAGGGKAIINLDVGRGVKLRGEAGAEGTGGGIFYEKEY</sequence>
<evidence type="ECO:0000256" key="4">
    <source>
        <dbReference type="ARBA" id="ARBA00023136"/>
    </source>
</evidence>
<organism evidence="7 8">
    <name type="scientific">Pararhizobium capsulatum DSM 1112</name>
    <dbReference type="NCBI Taxonomy" id="1121113"/>
    <lineage>
        <taxon>Bacteria</taxon>
        <taxon>Pseudomonadati</taxon>
        <taxon>Pseudomonadota</taxon>
        <taxon>Alphaproteobacteria</taxon>
        <taxon>Hyphomicrobiales</taxon>
        <taxon>Rhizobiaceae</taxon>
        <taxon>Rhizobium/Agrobacterium group</taxon>
        <taxon>Pararhizobium</taxon>
    </lineage>
</organism>
<dbReference type="InterPro" id="IPR007452">
    <property type="entry name" value="TamB_C"/>
</dbReference>
<gene>
    <name evidence="7" type="ORF">QO002_000002</name>
</gene>
<evidence type="ECO:0000259" key="6">
    <source>
        <dbReference type="Pfam" id="PF04357"/>
    </source>
</evidence>
<evidence type="ECO:0000313" key="8">
    <source>
        <dbReference type="Proteomes" id="UP001230207"/>
    </source>
</evidence>
<evidence type="ECO:0000313" key="7">
    <source>
        <dbReference type="EMBL" id="MDQ0317864.1"/>
    </source>
</evidence>
<feature type="transmembrane region" description="Helical" evidence="5">
    <location>
        <begin position="12"/>
        <end position="35"/>
    </location>
</feature>
<dbReference type="Proteomes" id="UP001230207">
    <property type="component" value="Unassembled WGS sequence"/>
</dbReference>
<proteinExistence type="predicted"/>